<dbReference type="EMBL" id="SODA01000024">
    <property type="protein sequence ID" value="TDW00939.1"/>
    <property type="molecule type" value="Genomic_DNA"/>
</dbReference>
<protein>
    <submittedName>
        <fullName evidence="2">Putative oligomerization/nucleic acid binding protein</fullName>
    </submittedName>
</protein>
<evidence type="ECO:0000313" key="3">
    <source>
        <dbReference type="Proteomes" id="UP000294697"/>
    </source>
</evidence>
<evidence type="ECO:0000313" key="2">
    <source>
        <dbReference type="EMBL" id="TDW00939.1"/>
    </source>
</evidence>
<sequence>MILWVVLIIAVIYYLGRESGYFNSHHNNRNHNQRPYHSGHQKDGSGFVNSGQNPEHNRNKIIYDNNDDQALKIARKRYAEGEISKKEFEKIKSNLKQ</sequence>
<evidence type="ECO:0000256" key="1">
    <source>
        <dbReference type="SAM" id="MobiDB-lite"/>
    </source>
</evidence>
<comment type="caution">
    <text evidence="2">The sequence shown here is derived from an EMBL/GenBank/DDBJ whole genome shotgun (WGS) entry which is preliminary data.</text>
</comment>
<feature type="region of interest" description="Disordered" evidence="1">
    <location>
        <begin position="23"/>
        <end position="64"/>
    </location>
</feature>
<dbReference type="Proteomes" id="UP000294697">
    <property type="component" value="Unassembled WGS sequence"/>
</dbReference>
<proteinExistence type="predicted"/>
<accession>A0A4R7YT23</accession>
<feature type="compositionally biased region" description="Basic residues" evidence="1">
    <location>
        <begin position="26"/>
        <end position="39"/>
    </location>
</feature>
<gene>
    <name evidence="2" type="ORF">C8C77_12454</name>
</gene>
<name>A0A4R7YT23_9FIRM</name>
<organism evidence="2 3">
    <name type="scientific">Halanaerobium saccharolyticum</name>
    <dbReference type="NCBI Taxonomy" id="43595"/>
    <lineage>
        <taxon>Bacteria</taxon>
        <taxon>Bacillati</taxon>
        <taxon>Bacillota</taxon>
        <taxon>Clostridia</taxon>
        <taxon>Halanaerobiales</taxon>
        <taxon>Halanaerobiaceae</taxon>
        <taxon>Halanaerobium</taxon>
    </lineage>
</organism>
<dbReference type="AlphaFoldDB" id="A0A4R7YT23"/>
<reference evidence="2 3" key="1">
    <citation type="submission" date="2019-03" db="EMBL/GenBank/DDBJ databases">
        <title>Subsurface microbial communities from deep shales in Ohio and West Virginia, USA.</title>
        <authorList>
            <person name="Wrighton K."/>
        </authorList>
    </citation>
    <scope>NUCLEOTIDE SEQUENCE [LARGE SCALE GENOMIC DNA]</scope>
    <source>
        <strain evidence="2 3">MSL9.2</strain>
    </source>
</reference>